<keyword evidence="2" id="KW-1185">Reference proteome</keyword>
<organism evidence="1 2">
    <name type="scientific">Monilinia fructicola</name>
    <name type="common">Brown rot fungus</name>
    <name type="synonym">Ciboria fructicola</name>
    <dbReference type="NCBI Taxonomy" id="38448"/>
    <lineage>
        <taxon>Eukaryota</taxon>
        <taxon>Fungi</taxon>
        <taxon>Dikarya</taxon>
        <taxon>Ascomycota</taxon>
        <taxon>Pezizomycotina</taxon>
        <taxon>Leotiomycetes</taxon>
        <taxon>Helotiales</taxon>
        <taxon>Sclerotiniaceae</taxon>
        <taxon>Monilinia</taxon>
    </lineage>
</organism>
<comment type="caution">
    <text evidence="1">The sequence shown here is derived from an EMBL/GenBank/DDBJ whole genome shotgun (WGS) entry which is preliminary data.</text>
</comment>
<gene>
    <name evidence="1" type="ORF">EYC84_001050</name>
</gene>
<accession>A0A5M9JL95</accession>
<dbReference type="AlphaFoldDB" id="A0A5M9JL95"/>
<dbReference type="EMBL" id="VICG01000008">
    <property type="protein sequence ID" value="KAA8569410.1"/>
    <property type="molecule type" value="Genomic_DNA"/>
</dbReference>
<proteinExistence type="predicted"/>
<dbReference type="Proteomes" id="UP000322873">
    <property type="component" value="Unassembled WGS sequence"/>
</dbReference>
<evidence type="ECO:0000313" key="1">
    <source>
        <dbReference type="EMBL" id="KAA8569410.1"/>
    </source>
</evidence>
<name>A0A5M9JL95_MONFR</name>
<protein>
    <submittedName>
        <fullName evidence="1">Uncharacterized protein</fullName>
    </submittedName>
</protein>
<reference evidence="1 2" key="1">
    <citation type="submission" date="2019-06" db="EMBL/GenBank/DDBJ databases">
        <title>Genome Sequence of the Brown Rot Fungal Pathogen Monilinia fructicola.</title>
        <authorList>
            <person name="De Miccolis Angelini R.M."/>
            <person name="Landi L."/>
            <person name="Abate D."/>
            <person name="Pollastro S."/>
            <person name="Romanazzi G."/>
            <person name="Faretra F."/>
        </authorList>
    </citation>
    <scope>NUCLEOTIDE SEQUENCE [LARGE SCALE GENOMIC DNA]</scope>
    <source>
        <strain evidence="1 2">Mfrc123</strain>
    </source>
</reference>
<sequence>MILEDERIGTSNIGSFLSTLDELYFNSYRKYALRLSRVWYLADFVARFCHMRFRLSKELGKQEFCVSGF</sequence>
<evidence type="ECO:0000313" key="2">
    <source>
        <dbReference type="Proteomes" id="UP000322873"/>
    </source>
</evidence>